<dbReference type="PROSITE" id="PS50011">
    <property type="entry name" value="PROTEIN_KINASE_DOM"/>
    <property type="match status" value="1"/>
</dbReference>
<comment type="subcellular location">
    <subcellularLocation>
        <location evidence="1">Cell membrane</location>
    </subcellularLocation>
</comment>
<sequence length="323" mass="37183">MAAKLEVFTLEDIKAFTDNFNKKNMVGDVQFGKVYRGKIEGGMIGSAEARDVTVKIWNKSSDYIAFTYDEYMMLKAKVEFLENPTMKGHPNLAKLIGYCCEEVKGVVYELSPRDSLRNLMVKVAQLLKFLHSQDTPYPVFNVIASHILLDWDLKPKLIDFQVVSKGIMDERSTQKKYMIRCVDPYFNLRESMCMTGGDWETSCEVFSFGIILLGLISKGIADLEEQENPDLILDHLLHSWAKMEYKPHCSLAHKTLQEDWGYLAEDGTAITELGMHCIEFFPVNRPSMEDVVERLESLHIFQRLGDSRPHKRDKKFHDDPMCM</sequence>
<dbReference type="Gene3D" id="3.30.200.20">
    <property type="entry name" value="Phosphorylase Kinase, domain 1"/>
    <property type="match status" value="1"/>
</dbReference>
<dbReference type="GO" id="GO:0005886">
    <property type="term" value="C:plasma membrane"/>
    <property type="evidence" value="ECO:0007669"/>
    <property type="project" value="UniProtKB-SubCell"/>
</dbReference>
<evidence type="ECO:0000259" key="3">
    <source>
        <dbReference type="PROSITE" id="PS50011"/>
    </source>
</evidence>
<dbReference type="Gene3D" id="1.10.510.10">
    <property type="entry name" value="Transferase(Phosphotransferase) domain 1"/>
    <property type="match status" value="1"/>
</dbReference>
<dbReference type="AlphaFoldDB" id="A0A660KSB3"/>
<protein>
    <recommendedName>
        <fullName evidence="3">Protein kinase domain-containing protein</fullName>
    </recommendedName>
</protein>
<dbReference type="EMBL" id="CM017324">
    <property type="protein sequence ID" value="KAE8038684.1"/>
    <property type="molecule type" value="Genomic_DNA"/>
</dbReference>
<evidence type="ECO:0000256" key="1">
    <source>
        <dbReference type="ARBA" id="ARBA00004236"/>
    </source>
</evidence>
<organism evidence="4 5">
    <name type="scientific">Carpinus fangiana</name>
    <dbReference type="NCBI Taxonomy" id="176857"/>
    <lineage>
        <taxon>Eukaryota</taxon>
        <taxon>Viridiplantae</taxon>
        <taxon>Streptophyta</taxon>
        <taxon>Embryophyta</taxon>
        <taxon>Tracheophyta</taxon>
        <taxon>Spermatophyta</taxon>
        <taxon>Magnoliopsida</taxon>
        <taxon>eudicotyledons</taxon>
        <taxon>Gunneridae</taxon>
        <taxon>Pentapetalae</taxon>
        <taxon>rosids</taxon>
        <taxon>fabids</taxon>
        <taxon>Fagales</taxon>
        <taxon>Betulaceae</taxon>
        <taxon>Carpinus</taxon>
    </lineage>
</organism>
<dbReference type="PANTHER" id="PTHR45621">
    <property type="entry name" value="OS01G0588500 PROTEIN-RELATED"/>
    <property type="match status" value="1"/>
</dbReference>
<dbReference type="InterPro" id="IPR011009">
    <property type="entry name" value="Kinase-like_dom_sf"/>
</dbReference>
<dbReference type="GO" id="GO:0004713">
    <property type="term" value="F:protein tyrosine kinase activity"/>
    <property type="evidence" value="ECO:0007669"/>
    <property type="project" value="InterPro"/>
</dbReference>
<proteinExistence type="predicted"/>
<keyword evidence="2" id="KW-1003">Cell membrane</keyword>
<dbReference type="InterPro" id="IPR050823">
    <property type="entry name" value="Plant_Ser_Thr_Prot_Kinase"/>
</dbReference>
<dbReference type="GO" id="GO:0005524">
    <property type="term" value="F:ATP binding"/>
    <property type="evidence" value="ECO:0007669"/>
    <property type="project" value="InterPro"/>
</dbReference>
<dbReference type="InterPro" id="IPR001245">
    <property type="entry name" value="Ser-Thr/Tyr_kinase_cat_dom"/>
</dbReference>
<evidence type="ECO:0000313" key="4">
    <source>
        <dbReference type="EMBL" id="KAE8038684.1"/>
    </source>
</evidence>
<dbReference type="Proteomes" id="UP000327013">
    <property type="component" value="Chromosome 4"/>
</dbReference>
<dbReference type="OrthoDB" id="1711336at2759"/>
<reference evidence="4 5" key="1">
    <citation type="submission" date="2019-06" db="EMBL/GenBank/DDBJ databases">
        <title>A chromosomal-level reference genome of Carpinus fangiana (Coryloideae, Betulaceae).</title>
        <authorList>
            <person name="Yang X."/>
            <person name="Wang Z."/>
            <person name="Zhang L."/>
            <person name="Hao G."/>
            <person name="Liu J."/>
            <person name="Yang Y."/>
        </authorList>
    </citation>
    <scope>NUCLEOTIDE SEQUENCE [LARGE SCALE GENOMIC DNA]</scope>
    <source>
        <strain evidence="4">Cfa_2016G</strain>
        <tissue evidence="4">Leaf</tissue>
    </source>
</reference>
<keyword evidence="2" id="KW-0472">Membrane</keyword>
<dbReference type="InterPro" id="IPR000719">
    <property type="entry name" value="Prot_kinase_dom"/>
</dbReference>
<evidence type="ECO:0000256" key="2">
    <source>
        <dbReference type="ARBA" id="ARBA00022475"/>
    </source>
</evidence>
<dbReference type="Pfam" id="PF07714">
    <property type="entry name" value="PK_Tyr_Ser-Thr"/>
    <property type="match status" value="1"/>
</dbReference>
<dbReference type="InterPro" id="IPR020635">
    <property type="entry name" value="Tyr_kinase_cat_dom"/>
</dbReference>
<name>A0A660KSB3_9ROSI</name>
<dbReference type="SMART" id="SM00219">
    <property type="entry name" value="TyrKc"/>
    <property type="match status" value="1"/>
</dbReference>
<evidence type="ECO:0000313" key="5">
    <source>
        <dbReference type="Proteomes" id="UP000327013"/>
    </source>
</evidence>
<dbReference type="SUPFAM" id="SSF56112">
    <property type="entry name" value="Protein kinase-like (PK-like)"/>
    <property type="match status" value="1"/>
</dbReference>
<gene>
    <name evidence="4" type="ORF">FH972_011165</name>
</gene>
<keyword evidence="5" id="KW-1185">Reference proteome</keyword>
<feature type="domain" description="Protein kinase" evidence="3">
    <location>
        <begin position="20"/>
        <end position="302"/>
    </location>
</feature>
<accession>A0A660KSB3</accession>